<dbReference type="GO" id="GO:0008720">
    <property type="term" value="F:D-lactate dehydrogenase (NAD+) activity"/>
    <property type="evidence" value="ECO:0007669"/>
    <property type="project" value="TreeGrafter"/>
</dbReference>
<evidence type="ECO:0000256" key="4">
    <source>
        <dbReference type="ARBA" id="ARBA00023002"/>
    </source>
</evidence>
<name>A0A9P9WAX9_9PEZI</name>
<proteinExistence type="predicted"/>
<evidence type="ECO:0000313" key="8">
    <source>
        <dbReference type="Proteomes" id="UP000829685"/>
    </source>
</evidence>
<sequence>MSTTSEVATSVPTLADKHSGIPQYLLEKAVNAKKAIREGSTDKVGEKKPARSVAIPQGVDEDTFFKAIDELRGTLGAQHVELNDKPLEDGWYMEHPNTHDAMTIIDQEEFVSSAVVYPGSTEDVQKVVVWANKHLVPISPISMGRNLGYGGAGPRVRGAVVIDLGRRMHAILDISPEDYTCLVEPGVSYYALYEELQKRGLGDHMWIDVPDLGGGSVMGNALDRGVGYSPYGDHWAAHSGLEVVMPTGEVVRTGMGALEGSNTWACFPYGFGPYIDGMFSQSNFGIVTKMGMTLMPNPGGYESFMYTFPREEDLPQIIDIIRPLRISNILENVAQLRHVVQALAVRGQPRTHWYGGSGPIPDAVVHEAAAALPAGDYTWAYFGMAYGPAAARQHKLGIVDAAFRRVPGARRVDAADLPADDYFWSRDRVARGTPDLHELRWCNWRPNGSHVAFSPVSPIRGADAAALLELARRRHTEFGGIDLFPAFCVGLREMHLIVEIVFDRRDAGRRRDAMRCLRAMVDDAAALGYGEYRTHLALMDQVAGTYAWGGGALGRLHETIKDAVDPNGILAPGRCGVWPRRYRGKGWEMRGGGDQGADHEETSQGKGVDGAGKAA</sequence>
<gene>
    <name evidence="7" type="ORF">JX265_012455</name>
</gene>
<accession>A0A9P9WAX9</accession>
<dbReference type="Gene3D" id="3.30.465.10">
    <property type="match status" value="1"/>
</dbReference>
<dbReference type="InterPro" id="IPR004113">
    <property type="entry name" value="FAD-bd_oxidored_4_C"/>
</dbReference>
<dbReference type="InterPro" id="IPR016164">
    <property type="entry name" value="FAD-linked_Oxase-like_C"/>
</dbReference>
<dbReference type="Gene3D" id="3.30.43.10">
    <property type="entry name" value="Uridine Diphospho-n-acetylenolpyruvylglucosamine Reductase, domain 2"/>
    <property type="match status" value="1"/>
</dbReference>
<dbReference type="InterPro" id="IPR016166">
    <property type="entry name" value="FAD-bd_PCMH"/>
</dbReference>
<dbReference type="GO" id="GO:0005739">
    <property type="term" value="C:mitochondrion"/>
    <property type="evidence" value="ECO:0007669"/>
    <property type="project" value="TreeGrafter"/>
</dbReference>
<keyword evidence="3" id="KW-0274">FAD</keyword>
<dbReference type="Gene3D" id="3.40.462.10">
    <property type="entry name" value="FAD-linked oxidases, C-terminal domain"/>
    <property type="match status" value="1"/>
</dbReference>
<dbReference type="AlphaFoldDB" id="A0A9P9WAX9"/>
<organism evidence="7 8">
    <name type="scientific">Neoarthrinium moseri</name>
    <dbReference type="NCBI Taxonomy" id="1658444"/>
    <lineage>
        <taxon>Eukaryota</taxon>
        <taxon>Fungi</taxon>
        <taxon>Dikarya</taxon>
        <taxon>Ascomycota</taxon>
        <taxon>Pezizomycotina</taxon>
        <taxon>Sordariomycetes</taxon>
        <taxon>Xylariomycetidae</taxon>
        <taxon>Amphisphaeriales</taxon>
        <taxon>Apiosporaceae</taxon>
        <taxon>Neoarthrinium</taxon>
    </lineage>
</organism>
<keyword evidence="4" id="KW-0560">Oxidoreductase</keyword>
<dbReference type="InterPro" id="IPR016170">
    <property type="entry name" value="Cytok_DH_C_sf"/>
</dbReference>
<dbReference type="Proteomes" id="UP000829685">
    <property type="component" value="Unassembled WGS sequence"/>
</dbReference>
<dbReference type="SUPFAM" id="SSF56176">
    <property type="entry name" value="FAD-binding/transporter-associated domain-like"/>
    <property type="match status" value="1"/>
</dbReference>
<dbReference type="Pfam" id="PF02913">
    <property type="entry name" value="FAD-oxidase_C"/>
    <property type="match status" value="1"/>
</dbReference>
<evidence type="ECO:0000256" key="3">
    <source>
        <dbReference type="ARBA" id="ARBA00022827"/>
    </source>
</evidence>
<dbReference type="PROSITE" id="PS51387">
    <property type="entry name" value="FAD_PCMH"/>
    <property type="match status" value="1"/>
</dbReference>
<comment type="caution">
    <text evidence="7">The sequence shown here is derived from an EMBL/GenBank/DDBJ whole genome shotgun (WGS) entry which is preliminary data.</text>
</comment>
<evidence type="ECO:0000256" key="2">
    <source>
        <dbReference type="ARBA" id="ARBA00022630"/>
    </source>
</evidence>
<dbReference type="Pfam" id="PF01565">
    <property type="entry name" value="FAD_binding_4"/>
    <property type="match status" value="1"/>
</dbReference>
<keyword evidence="8" id="KW-1185">Reference proteome</keyword>
<dbReference type="SUPFAM" id="SSF55103">
    <property type="entry name" value="FAD-linked oxidases, C-terminal domain"/>
    <property type="match status" value="1"/>
</dbReference>
<reference evidence="7" key="1">
    <citation type="submission" date="2021-03" db="EMBL/GenBank/DDBJ databases">
        <title>Revisited historic fungal species revealed as producer of novel bioactive compounds through whole genome sequencing and comparative genomics.</title>
        <authorList>
            <person name="Vignolle G.A."/>
            <person name="Hochenegger N."/>
            <person name="Mach R.L."/>
            <person name="Mach-Aigner A.R."/>
            <person name="Javad Rahimi M."/>
            <person name="Salim K.A."/>
            <person name="Chan C.M."/>
            <person name="Lim L.B.L."/>
            <person name="Cai F."/>
            <person name="Druzhinina I.S."/>
            <person name="U'Ren J.M."/>
            <person name="Derntl C."/>
        </authorList>
    </citation>
    <scope>NUCLEOTIDE SEQUENCE</scope>
    <source>
        <strain evidence="7">TUCIM 5799</strain>
    </source>
</reference>
<dbReference type="InterPro" id="IPR016167">
    <property type="entry name" value="FAD-bd_PCMH_sub1"/>
</dbReference>
<dbReference type="Gene3D" id="1.10.45.10">
    <property type="entry name" value="Vanillyl-alcohol Oxidase, Chain A, domain 4"/>
    <property type="match status" value="1"/>
</dbReference>
<dbReference type="GO" id="GO:0071949">
    <property type="term" value="F:FAD binding"/>
    <property type="evidence" value="ECO:0007669"/>
    <property type="project" value="InterPro"/>
</dbReference>
<evidence type="ECO:0000256" key="1">
    <source>
        <dbReference type="ARBA" id="ARBA00001974"/>
    </source>
</evidence>
<keyword evidence="2" id="KW-0285">Flavoprotein</keyword>
<dbReference type="GO" id="GO:1903457">
    <property type="term" value="P:lactate catabolic process"/>
    <property type="evidence" value="ECO:0007669"/>
    <property type="project" value="TreeGrafter"/>
</dbReference>
<dbReference type="InterPro" id="IPR006094">
    <property type="entry name" value="Oxid_FAD_bind_N"/>
</dbReference>
<comment type="cofactor">
    <cofactor evidence="1">
        <name>FAD</name>
        <dbReference type="ChEBI" id="CHEBI:57692"/>
    </cofactor>
</comment>
<dbReference type="GO" id="GO:0004458">
    <property type="term" value="F:D-lactate dehydrogenase (cytochrome) activity"/>
    <property type="evidence" value="ECO:0007669"/>
    <property type="project" value="TreeGrafter"/>
</dbReference>
<dbReference type="InterPro" id="IPR036318">
    <property type="entry name" value="FAD-bd_PCMH-like_sf"/>
</dbReference>
<dbReference type="PANTHER" id="PTHR11748">
    <property type="entry name" value="D-LACTATE DEHYDROGENASE"/>
    <property type="match status" value="1"/>
</dbReference>
<dbReference type="PANTHER" id="PTHR11748:SF114">
    <property type="entry name" value="ARYL-ALCOHOL OXIDASE VANILLYL-ALCOHOL OXIDASE (AFU_ORTHOLOGUE AFUA_3G09500)-RELATED"/>
    <property type="match status" value="1"/>
</dbReference>
<dbReference type="EMBL" id="JAFIMR010000053">
    <property type="protein sequence ID" value="KAI1854421.1"/>
    <property type="molecule type" value="Genomic_DNA"/>
</dbReference>
<evidence type="ECO:0000256" key="5">
    <source>
        <dbReference type="SAM" id="MobiDB-lite"/>
    </source>
</evidence>
<evidence type="ECO:0000259" key="6">
    <source>
        <dbReference type="PROSITE" id="PS51387"/>
    </source>
</evidence>
<dbReference type="InterPro" id="IPR016171">
    <property type="entry name" value="Vanillyl_alc_oxidase_C-sub2"/>
</dbReference>
<feature type="domain" description="FAD-binding PCMH-type" evidence="6">
    <location>
        <begin position="108"/>
        <end position="297"/>
    </location>
</feature>
<evidence type="ECO:0000313" key="7">
    <source>
        <dbReference type="EMBL" id="KAI1854421.1"/>
    </source>
</evidence>
<dbReference type="InterPro" id="IPR016169">
    <property type="entry name" value="FAD-bd_PCMH_sub2"/>
</dbReference>
<feature type="region of interest" description="Disordered" evidence="5">
    <location>
        <begin position="588"/>
        <end position="615"/>
    </location>
</feature>
<protein>
    <recommendedName>
        <fullName evidence="6">FAD-binding PCMH-type domain-containing protein</fullName>
    </recommendedName>
</protein>